<keyword evidence="2" id="KW-0472">Membrane</keyword>
<comment type="subcellular location">
    <subcellularLocation>
        <location evidence="1">Membrane</location>
    </subcellularLocation>
</comment>
<comment type="caution">
    <text evidence="4">The sequence shown here is derived from an EMBL/GenBank/DDBJ whole genome shotgun (WGS) entry which is preliminary data.</text>
</comment>
<sequence length="123" mass="13594">MRYGVSFSGLGGTVKYLKNTVMAKFFKSFLDNKVTFMFVTRFNNIRGALGEEVKVYDLLKVSQDHLRGFTGIGPKIQAIDLRIGGTNSYTASAELFVPIGLPDELNARGSIFMDIGSVWEGIM</sequence>
<dbReference type="AlphaFoldDB" id="A0A0F3MAW9"/>
<accession>A0A0F3MAW9</accession>
<dbReference type="Proteomes" id="UP000033769">
    <property type="component" value="Unassembled WGS sequence"/>
</dbReference>
<name>A0A0F3MAW9_ORITS</name>
<evidence type="ECO:0000259" key="3">
    <source>
        <dbReference type="Pfam" id="PF01103"/>
    </source>
</evidence>
<gene>
    <name evidence="4" type="ORF">OTSGILL_1148</name>
</gene>
<reference evidence="4 5" key="1">
    <citation type="submission" date="2015-02" db="EMBL/GenBank/DDBJ databases">
        <title>Genome Sequencing of Rickettsiales.</title>
        <authorList>
            <person name="Daugherty S.C."/>
            <person name="Su Q."/>
            <person name="Abolude K."/>
            <person name="Beier-Sexton M."/>
            <person name="Carlyon J.A."/>
            <person name="Carter R."/>
            <person name="Day N.P."/>
            <person name="Dumler S.J."/>
            <person name="Dyachenko V."/>
            <person name="Godinez A."/>
            <person name="Kurtti T.J."/>
            <person name="Lichay M."/>
            <person name="Mullins K.E."/>
            <person name="Ott S."/>
            <person name="Pappas-Brown V."/>
            <person name="Paris D.H."/>
            <person name="Patel P."/>
            <person name="Richards A.L."/>
            <person name="Sadzewicz L."/>
            <person name="Sears K."/>
            <person name="Seidman D."/>
            <person name="Sengamalay N."/>
            <person name="Stenos J."/>
            <person name="Tallon L.J."/>
            <person name="Vincent G."/>
            <person name="Fraser C.M."/>
            <person name="Munderloh U."/>
            <person name="Dunning-Hotopp J.C."/>
        </authorList>
    </citation>
    <scope>NUCLEOTIDE SEQUENCE [LARGE SCALE GENOMIC DNA]</scope>
    <source>
        <strain evidence="4 5">Gilliam</strain>
    </source>
</reference>
<dbReference type="PATRIC" id="fig|1359184.3.peg.423"/>
<dbReference type="GO" id="GO:0019867">
    <property type="term" value="C:outer membrane"/>
    <property type="evidence" value="ECO:0007669"/>
    <property type="project" value="InterPro"/>
</dbReference>
<dbReference type="Pfam" id="PF01103">
    <property type="entry name" value="Omp85"/>
    <property type="match status" value="1"/>
</dbReference>
<protein>
    <submittedName>
        <fullName evidence="4">Surface antigen family protein</fullName>
    </submittedName>
</protein>
<proteinExistence type="predicted"/>
<dbReference type="Gene3D" id="2.40.160.50">
    <property type="entry name" value="membrane protein fhac: a member of the omp85/tpsb transporter family"/>
    <property type="match status" value="1"/>
</dbReference>
<dbReference type="EMBL" id="LANO01000015">
    <property type="protein sequence ID" value="KJV52900.1"/>
    <property type="molecule type" value="Genomic_DNA"/>
</dbReference>
<evidence type="ECO:0000313" key="5">
    <source>
        <dbReference type="Proteomes" id="UP000033769"/>
    </source>
</evidence>
<organism evidence="4 5">
    <name type="scientific">Orientia tsutsugamushi str. Gilliam</name>
    <dbReference type="NCBI Taxonomy" id="1359184"/>
    <lineage>
        <taxon>Bacteria</taxon>
        <taxon>Pseudomonadati</taxon>
        <taxon>Pseudomonadota</taxon>
        <taxon>Alphaproteobacteria</taxon>
        <taxon>Rickettsiales</taxon>
        <taxon>Rickettsiaceae</taxon>
        <taxon>Rickettsieae</taxon>
        <taxon>Orientia</taxon>
    </lineage>
</organism>
<evidence type="ECO:0000313" key="4">
    <source>
        <dbReference type="EMBL" id="KJV52900.1"/>
    </source>
</evidence>
<dbReference type="InterPro" id="IPR000184">
    <property type="entry name" value="Bac_surfAg_D15"/>
</dbReference>
<evidence type="ECO:0000256" key="1">
    <source>
        <dbReference type="ARBA" id="ARBA00004370"/>
    </source>
</evidence>
<feature type="domain" description="Bacterial surface antigen (D15)" evidence="3">
    <location>
        <begin position="5"/>
        <end position="120"/>
    </location>
</feature>
<evidence type="ECO:0000256" key="2">
    <source>
        <dbReference type="ARBA" id="ARBA00023136"/>
    </source>
</evidence>